<dbReference type="PANTHER" id="PTHR11808">
    <property type="entry name" value="TRANS-SULFURATION ENZYME FAMILY MEMBER"/>
    <property type="match status" value="1"/>
</dbReference>
<dbReference type="InterPro" id="IPR015424">
    <property type="entry name" value="PyrdxlP-dep_Trfase"/>
</dbReference>
<dbReference type="InterPro" id="IPR000277">
    <property type="entry name" value="Cys/Met-Metab_PyrdxlP-dep_enz"/>
</dbReference>
<dbReference type="GO" id="GO:0005737">
    <property type="term" value="C:cytoplasm"/>
    <property type="evidence" value="ECO:0007669"/>
    <property type="project" value="TreeGrafter"/>
</dbReference>
<name>T1BX55_9ZZZZ</name>
<evidence type="ECO:0000256" key="2">
    <source>
        <dbReference type="ARBA" id="ARBA00009077"/>
    </source>
</evidence>
<dbReference type="GO" id="GO:0004123">
    <property type="term" value="F:cystathionine gamma-lyase activity"/>
    <property type="evidence" value="ECO:0007669"/>
    <property type="project" value="TreeGrafter"/>
</dbReference>
<keyword evidence="4" id="KW-0472">Membrane</keyword>
<reference evidence="5" key="2">
    <citation type="journal article" date="2014" name="ISME J.">
        <title>Microbial stratification in low pH oxic and suboxic macroscopic growths along an acid mine drainage.</title>
        <authorList>
            <person name="Mendez-Garcia C."/>
            <person name="Mesa V."/>
            <person name="Sprenger R.R."/>
            <person name="Richter M."/>
            <person name="Diez M.S."/>
            <person name="Solano J."/>
            <person name="Bargiela R."/>
            <person name="Golyshina O.V."/>
            <person name="Manteca A."/>
            <person name="Ramos J.L."/>
            <person name="Gallego J.R."/>
            <person name="Llorente I."/>
            <person name="Martins Dos Santos V.A."/>
            <person name="Jensen O.N."/>
            <person name="Pelaez A.I."/>
            <person name="Sanchez J."/>
            <person name="Ferrer M."/>
        </authorList>
    </citation>
    <scope>NUCLEOTIDE SEQUENCE</scope>
</reference>
<evidence type="ECO:0000313" key="5">
    <source>
        <dbReference type="EMBL" id="EQD57719.1"/>
    </source>
</evidence>
<dbReference type="AlphaFoldDB" id="T1BX55"/>
<feature type="non-terminal residue" evidence="5">
    <location>
        <position position="1"/>
    </location>
</feature>
<dbReference type="Pfam" id="PF01053">
    <property type="entry name" value="Cys_Met_Meta_PP"/>
    <property type="match status" value="1"/>
</dbReference>
<proteinExistence type="inferred from homology"/>
<dbReference type="EMBL" id="AUZY01005676">
    <property type="protein sequence ID" value="EQD57719.1"/>
    <property type="molecule type" value="Genomic_DNA"/>
</dbReference>
<dbReference type="GO" id="GO:0019343">
    <property type="term" value="P:cysteine biosynthetic process via cystathionine"/>
    <property type="evidence" value="ECO:0007669"/>
    <property type="project" value="TreeGrafter"/>
</dbReference>
<gene>
    <name evidence="5" type="ORF">B1B_08668</name>
</gene>
<keyword evidence="4" id="KW-1133">Transmembrane helix</keyword>
<comment type="caution">
    <text evidence="5">The sequence shown here is derived from an EMBL/GenBank/DDBJ whole genome shotgun (WGS) entry which is preliminary data.</text>
</comment>
<keyword evidence="4" id="KW-0812">Transmembrane</keyword>
<dbReference type="GO" id="GO:0003962">
    <property type="term" value="F:cystathionine gamma-synthase activity"/>
    <property type="evidence" value="ECO:0007669"/>
    <property type="project" value="TreeGrafter"/>
</dbReference>
<dbReference type="GO" id="GO:0019346">
    <property type="term" value="P:transsulfuration"/>
    <property type="evidence" value="ECO:0007669"/>
    <property type="project" value="InterPro"/>
</dbReference>
<keyword evidence="3" id="KW-0663">Pyridoxal phosphate</keyword>
<dbReference type="SUPFAM" id="SSF53383">
    <property type="entry name" value="PLP-dependent transferases"/>
    <property type="match status" value="1"/>
</dbReference>
<dbReference type="PANTHER" id="PTHR11808:SF15">
    <property type="entry name" value="CYSTATHIONINE GAMMA-LYASE"/>
    <property type="match status" value="1"/>
</dbReference>
<reference evidence="5" key="1">
    <citation type="submission" date="2013-08" db="EMBL/GenBank/DDBJ databases">
        <authorList>
            <person name="Mendez C."/>
            <person name="Richter M."/>
            <person name="Ferrer M."/>
            <person name="Sanchez J."/>
        </authorList>
    </citation>
    <scope>NUCLEOTIDE SEQUENCE</scope>
</reference>
<evidence type="ECO:0000256" key="4">
    <source>
        <dbReference type="SAM" id="Phobius"/>
    </source>
</evidence>
<feature type="transmembrane region" description="Helical" evidence="4">
    <location>
        <begin position="12"/>
        <end position="28"/>
    </location>
</feature>
<dbReference type="Gene3D" id="3.40.640.10">
    <property type="entry name" value="Type I PLP-dependent aspartate aminotransferase-like (Major domain)"/>
    <property type="match status" value="1"/>
</dbReference>
<sequence length="144" mass="14815">AITDLEDGHGAVAFASGMAGVAAVLALVPKGAKVVAARDSYTGTRELLLQLEAAGRFEVELIDTTDHDALGRAAAGAAMIWLETLGNPLLSVPDLARGAMVSRQAGALLVSTTPSPRRSCARPLTSVRTWSCTPRPSTSAATMT</sequence>
<comment type="similarity">
    <text evidence="2">Belongs to the trans-sulfuration enzymes family.</text>
</comment>
<evidence type="ECO:0000256" key="3">
    <source>
        <dbReference type="ARBA" id="ARBA00022898"/>
    </source>
</evidence>
<dbReference type="GO" id="GO:0030170">
    <property type="term" value="F:pyridoxal phosphate binding"/>
    <property type="evidence" value="ECO:0007669"/>
    <property type="project" value="InterPro"/>
</dbReference>
<comment type="cofactor">
    <cofactor evidence="1">
        <name>pyridoxal 5'-phosphate</name>
        <dbReference type="ChEBI" id="CHEBI:597326"/>
    </cofactor>
</comment>
<evidence type="ECO:0000256" key="1">
    <source>
        <dbReference type="ARBA" id="ARBA00001933"/>
    </source>
</evidence>
<protein>
    <submittedName>
        <fullName evidence="5">Cys/Met metabolism, pyridoxal phosphate-dependent enzyme</fullName>
    </submittedName>
</protein>
<organism evidence="5">
    <name type="scientific">mine drainage metagenome</name>
    <dbReference type="NCBI Taxonomy" id="410659"/>
    <lineage>
        <taxon>unclassified sequences</taxon>
        <taxon>metagenomes</taxon>
        <taxon>ecological metagenomes</taxon>
    </lineage>
</organism>
<dbReference type="InterPro" id="IPR015421">
    <property type="entry name" value="PyrdxlP-dep_Trfase_major"/>
</dbReference>
<accession>T1BX55</accession>